<name>A0ABX2TMI8_9PROT</name>
<sequence length="64" mass="7236">MGQLDHHRLTLAIHDLRALGRAVKSPQLRLRLLTMERQILAVDALDRCDPDGDLARRIVAAVRD</sequence>
<protein>
    <submittedName>
        <fullName evidence="1">Uncharacterized protein</fullName>
    </submittedName>
</protein>
<organism evidence="1 2">
    <name type="scientific">Azospirillum oleiclasticum</name>
    <dbReference type="NCBI Taxonomy" id="2735135"/>
    <lineage>
        <taxon>Bacteria</taxon>
        <taxon>Pseudomonadati</taxon>
        <taxon>Pseudomonadota</taxon>
        <taxon>Alphaproteobacteria</taxon>
        <taxon>Rhodospirillales</taxon>
        <taxon>Azospirillaceae</taxon>
        <taxon>Azospirillum</taxon>
    </lineage>
</organism>
<keyword evidence="2" id="KW-1185">Reference proteome</keyword>
<comment type="caution">
    <text evidence="1">The sequence shown here is derived from an EMBL/GenBank/DDBJ whole genome shotgun (WGS) entry which is preliminary data.</text>
</comment>
<evidence type="ECO:0000313" key="2">
    <source>
        <dbReference type="Proteomes" id="UP000584642"/>
    </source>
</evidence>
<dbReference type="EMBL" id="JABFDB010000042">
    <property type="protein sequence ID" value="NYZ24619.1"/>
    <property type="molecule type" value="Genomic_DNA"/>
</dbReference>
<gene>
    <name evidence="1" type="ORF">HND93_33365</name>
</gene>
<reference evidence="1 2" key="1">
    <citation type="submission" date="2020-05" db="EMBL/GenBank/DDBJ databases">
        <title>Azospirillum oleiclasticum sp. nov, a nitrogen-fixing and heavy crude oil-emulsifying bacterium isolated from the crude oil of Yumen Oilfield.</title>
        <authorList>
            <person name="Wu D."/>
            <person name="Cai M."/>
            <person name="Zhang X."/>
        </authorList>
    </citation>
    <scope>NUCLEOTIDE SEQUENCE [LARGE SCALE GENOMIC DNA]</scope>
    <source>
        <strain evidence="1 2">ROY-1-1-2</strain>
    </source>
</reference>
<dbReference type="RefSeq" id="WP_180286397.1">
    <property type="nucleotide sequence ID" value="NZ_JABFDB010000042.1"/>
</dbReference>
<accession>A0ABX2TMI8</accession>
<evidence type="ECO:0000313" key="1">
    <source>
        <dbReference type="EMBL" id="NYZ24619.1"/>
    </source>
</evidence>
<proteinExistence type="predicted"/>
<dbReference type="Proteomes" id="UP000584642">
    <property type="component" value="Unassembled WGS sequence"/>
</dbReference>